<dbReference type="PANTHER" id="PTHR35851">
    <property type="entry name" value="CELL DIVISION PROTEIN FTSQ"/>
    <property type="match status" value="1"/>
</dbReference>
<evidence type="ECO:0000256" key="4">
    <source>
        <dbReference type="ARBA" id="ARBA00022618"/>
    </source>
</evidence>
<feature type="domain" description="POTRA" evidence="10">
    <location>
        <begin position="40"/>
        <end position="113"/>
    </location>
</feature>
<evidence type="ECO:0000256" key="1">
    <source>
        <dbReference type="ARBA" id="ARBA00004370"/>
    </source>
</evidence>
<evidence type="ECO:0000256" key="2">
    <source>
        <dbReference type="ARBA" id="ARBA00022475"/>
    </source>
</evidence>
<dbReference type="Pfam" id="PF03799">
    <property type="entry name" value="FtsQ_DivIB_C"/>
    <property type="match status" value="1"/>
</dbReference>
<dbReference type="AlphaFoldDB" id="A0A345D888"/>
<keyword evidence="4 9" id="KW-0132">Cell division</keyword>
<evidence type="ECO:0000256" key="3">
    <source>
        <dbReference type="ARBA" id="ARBA00022519"/>
    </source>
</evidence>
<evidence type="ECO:0000256" key="5">
    <source>
        <dbReference type="ARBA" id="ARBA00022692"/>
    </source>
</evidence>
<dbReference type="Gene3D" id="3.10.20.310">
    <property type="entry name" value="membrane protein fhac"/>
    <property type="match status" value="1"/>
</dbReference>
<dbReference type="InterPro" id="IPR034746">
    <property type="entry name" value="POTRA"/>
</dbReference>
<dbReference type="Pfam" id="PF08478">
    <property type="entry name" value="POTRA_1"/>
    <property type="match status" value="1"/>
</dbReference>
<dbReference type="PANTHER" id="PTHR35851:SF1">
    <property type="entry name" value="CELL DIVISION PROTEIN FTSQ"/>
    <property type="match status" value="1"/>
</dbReference>
<keyword evidence="7 9" id="KW-0472">Membrane</keyword>
<dbReference type="InterPro" id="IPR005548">
    <property type="entry name" value="Cell_div_FtsQ/DivIB_C"/>
</dbReference>
<dbReference type="GO" id="GO:0005886">
    <property type="term" value="C:plasma membrane"/>
    <property type="evidence" value="ECO:0007669"/>
    <property type="project" value="UniProtKB-SubCell"/>
</dbReference>
<dbReference type="InterPro" id="IPR045335">
    <property type="entry name" value="FtsQ_C_sf"/>
</dbReference>
<dbReference type="GO" id="GO:0090529">
    <property type="term" value="P:cell septum assembly"/>
    <property type="evidence" value="ECO:0007669"/>
    <property type="project" value="InterPro"/>
</dbReference>
<comment type="subunit">
    <text evidence="9">Part of a complex composed of FtsB, FtsL and FtsQ.</text>
</comment>
<dbReference type="KEGG" id="hyf:DTO96_100285"/>
<sequence>MFNIWQDVDLMAWVTRLVTRLALALLVLAGGVWVLQRPYFAINQFRFIGDVKQFNESELRGLMQKHLTDGLAGGFFSMELQEVQSSLKEFSWVKNTSIRRVWPHEIEVSVEAFKPVAVWDKQYLSAEGDVFDAQLSDDAKAKLLVTQGPLEASKLVAEQIPVFQGWLQPLGWTMHSLTLTERYSWRVGLTNGLEIEFGRADTPTVLQERAARLAQSAKFVKDNMSSGVGAYIDLRYPNGFAMRTDDLHRVLGAANVNNTGEKK</sequence>
<evidence type="ECO:0000313" key="12">
    <source>
        <dbReference type="Proteomes" id="UP000252182"/>
    </source>
</evidence>
<name>A0A345D888_9BURK</name>
<evidence type="ECO:0000256" key="7">
    <source>
        <dbReference type="ARBA" id="ARBA00023136"/>
    </source>
</evidence>
<evidence type="ECO:0000259" key="10">
    <source>
        <dbReference type="PROSITE" id="PS51779"/>
    </source>
</evidence>
<keyword evidence="2 9" id="KW-1003">Cell membrane</keyword>
<accession>A0A345D888</accession>
<dbReference type="InterPro" id="IPR013685">
    <property type="entry name" value="POTRA_FtsQ_type"/>
</dbReference>
<dbReference type="OrthoDB" id="9790370at2"/>
<dbReference type="PROSITE" id="PS51779">
    <property type="entry name" value="POTRA"/>
    <property type="match status" value="1"/>
</dbReference>
<dbReference type="HAMAP" id="MF_00911">
    <property type="entry name" value="FtsQ_subfam"/>
    <property type="match status" value="1"/>
</dbReference>
<protein>
    <recommendedName>
        <fullName evidence="9">Cell division protein FtsQ</fullName>
    </recommendedName>
</protein>
<reference evidence="12" key="1">
    <citation type="submission" date="2018-07" db="EMBL/GenBank/DDBJ databases">
        <authorList>
            <person name="Kim H."/>
        </authorList>
    </citation>
    <scope>NUCLEOTIDE SEQUENCE [LARGE SCALE GENOMIC DNA]</scope>
    <source>
        <strain evidence="12">F02</strain>
    </source>
</reference>
<keyword evidence="12" id="KW-1185">Reference proteome</keyword>
<dbReference type="Proteomes" id="UP000252182">
    <property type="component" value="Chromosome"/>
</dbReference>
<proteinExistence type="inferred from homology"/>
<evidence type="ECO:0000313" key="11">
    <source>
        <dbReference type="EMBL" id="AXF84576.1"/>
    </source>
</evidence>
<dbReference type="InterPro" id="IPR026579">
    <property type="entry name" value="FtsQ"/>
</dbReference>
<dbReference type="EMBL" id="CP031124">
    <property type="protein sequence ID" value="AXF84576.1"/>
    <property type="molecule type" value="Genomic_DNA"/>
</dbReference>
<organism evidence="11 12">
    <name type="scientific">Ephemeroptericola cinctiostellae</name>
    <dbReference type="NCBI Taxonomy" id="2268024"/>
    <lineage>
        <taxon>Bacteria</taxon>
        <taxon>Pseudomonadati</taxon>
        <taxon>Pseudomonadota</taxon>
        <taxon>Betaproteobacteria</taxon>
        <taxon>Burkholderiales</taxon>
        <taxon>Burkholderiaceae</taxon>
        <taxon>Ephemeroptericola</taxon>
    </lineage>
</organism>
<dbReference type="RefSeq" id="WP_114561864.1">
    <property type="nucleotide sequence ID" value="NZ_CP031124.1"/>
</dbReference>
<comment type="similarity">
    <text evidence="9">Belongs to the FtsQ/DivIB family. FtsQ subfamily.</text>
</comment>
<keyword evidence="5 9" id="KW-0812">Transmembrane</keyword>
<gene>
    <name evidence="9 11" type="primary">ftsQ</name>
    <name evidence="11" type="ORF">DTO96_100285</name>
</gene>
<evidence type="ECO:0000256" key="9">
    <source>
        <dbReference type="HAMAP-Rule" id="MF_00911"/>
    </source>
</evidence>
<keyword evidence="6 9" id="KW-1133">Transmembrane helix</keyword>
<keyword evidence="8 9" id="KW-0131">Cell cycle</keyword>
<feature type="transmembrane region" description="Helical" evidence="9">
    <location>
        <begin position="17"/>
        <end position="35"/>
    </location>
</feature>
<comment type="function">
    <text evidence="9">Essential cell division protein. May link together the upstream cell division proteins, which are predominantly cytoplasmic, with the downstream cell division proteins, which are predominantly periplasmic. May control correct divisome assembly.</text>
</comment>
<keyword evidence="3 9" id="KW-0997">Cell inner membrane</keyword>
<evidence type="ECO:0000256" key="8">
    <source>
        <dbReference type="ARBA" id="ARBA00023306"/>
    </source>
</evidence>
<dbReference type="Gene3D" id="3.40.50.11690">
    <property type="entry name" value="Cell division protein FtsQ/DivIB"/>
    <property type="match status" value="1"/>
</dbReference>
<dbReference type="GO" id="GO:0043093">
    <property type="term" value="P:FtsZ-dependent cytokinesis"/>
    <property type="evidence" value="ECO:0007669"/>
    <property type="project" value="UniProtKB-UniRule"/>
</dbReference>
<evidence type="ECO:0000256" key="6">
    <source>
        <dbReference type="ARBA" id="ARBA00022989"/>
    </source>
</evidence>
<dbReference type="GO" id="GO:0032153">
    <property type="term" value="C:cell division site"/>
    <property type="evidence" value="ECO:0007669"/>
    <property type="project" value="UniProtKB-UniRule"/>
</dbReference>
<comment type="subcellular location">
    <subcellularLocation>
        <location evidence="9">Cell inner membrane</location>
        <topology evidence="9">Single-pass type II membrane protein</topology>
    </subcellularLocation>
    <subcellularLocation>
        <location evidence="1">Membrane</location>
    </subcellularLocation>
    <text evidence="9">Localizes to the division septum.</text>
</comment>